<dbReference type="HOGENOM" id="CLU_2774681_0_0_6"/>
<accession>W0DNU4</accession>
<dbReference type="Proteomes" id="UP000005289">
    <property type="component" value="Chromosome"/>
</dbReference>
<sequence length="69" mass="7240">MLGLTVLRTAIEALPLQLAATEGRVLAWLLLLILAVGLAQKQSTPTWGLYVMVTLLVTARLPAGTGGRG</sequence>
<keyword evidence="1" id="KW-0812">Transmembrane</keyword>
<evidence type="ECO:0000313" key="3">
    <source>
        <dbReference type="Proteomes" id="UP000005289"/>
    </source>
</evidence>
<evidence type="ECO:0000256" key="1">
    <source>
        <dbReference type="SAM" id="Phobius"/>
    </source>
</evidence>
<protein>
    <submittedName>
        <fullName evidence="2">Uncharacterized protein</fullName>
    </submittedName>
</protein>
<proteinExistence type="predicted"/>
<organism evidence="2 3">
    <name type="scientific">Thioalkalivibrio paradoxus ARh 1</name>
    <dbReference type="NCBI Taxonomy" id="713585"/>
    <lineage>
        <taxon>Bacteria</taxon>
        <taxon>Pseudomonadati</taxon>
        <taxon>Pseudomonadota</taxon>
        <taxon>Gammaproteobacteria</taxon>
        <taxon>Chromatiales</taxon>
        <taxon>Ectothiorhodospiraceae</taxon>
        <taxon>Thioalkalivibrio</taxon>
    </lineage>
</organism>
<keyword evidence="1" id="KW-1133">Transmembrane helix</keyword>
<dbReference type="KEGG" id="tti:THITH_10105"/>
<dbReference type="STRING" id="713585.THITH_10105"/>
<keyword evidence="1" id="KW-0472">Membrane</keyword>
<evidence type="ECO:0000313" key="2">
    <source>
        <dbReference type="EMBL" id="AHF00132.1"/>
    </source>
</evidence>
<name>W0DNU4_9GAMM</name>
<feature type="transmembrane region" description="Helical" evidence="1">
    <location>
        <begin position="47"/>
        <end position="63"/>
    </location>
</feature>
<dbReference type="EMBL" id="CP007029">
    <property type="protein sequence ID" value="AHF00132.1"/>
    <property type="molecule type" value="Genomic_DNA"/>
</dbReference>
<feature type="transmembrane region" description="Helical" evidence="1">
    <location>
        <begin position="25"/>
        <end position="41"/>
    </location>
</feature>
<keyword evidence="3" id="KW-1185">Reference proteome</keyword>
<reference evidence="2 3" key="1">
    <citation type="submission" date="2013-12" db="EMBL/GenBank/DDBJ databases">
        <authorList>
            <consortium name="DOE Joint Genome Institute"/>
            <person name="Muyzer G."/>
            <person name="Huntemann M."/>
            <person name="Han J."/>
            <person name="Chen A."/>
            <person name="Kyrpides N."/>
            <person name="Mavromatis K."/>
            <person name="Markowitz V."/>
            <person name="Palaniappan K."/>
            <person name="Ivanova N."/>
            <person name="Schaumberg A."/>
            <person name="Pati A."/>
            <person name="Liolios K."/>
            <person name="Nordberg H.P."/>
            <person name="Cantor M.N."/>
            <person name="Hua S.X."/>
            <person name="Woyke T."/>
        </authorList>
    </citation>
    <scope>NUCLEOTIDE SEQUENCE [LARGE SCALE GENOMIC DNA]</scope>
    <source>
        <strain evidence="2 3">ARh 1</strain>
    </source>
</reference>
<dbReference type="AlphaFoldDB" id="W0DNU4"/>
<gene>
    <name evidence="2" type="ORF">THITH_10105</name>
</gene>